<evidence type="ECO:0000313" key="11">
    <source>
        <dbReference type="EMBL" id="MBU2690153.1"/>
    </source>
</evidence>
<dbReference type="GO" id="GO:0016020">
    <property type="term" value="C:membrane"/>
    <property type="evidence" value="ECO:0007669"/>
    <property type="project" value="InterPro"/>
</dbReference>
<evidence type="ECO:0000313" key="12">
    <source>
        <dbReference type="Proteomes" id="UP000777784"/>
    </source>
</evidence>
<dbReference type="Pfam" id="PF01401">
    <property type="entry name" value="Peptidase_M2"/>
    <property type="match status" value="1"/>
</dbReference>
<reference evidence="11" key="1">
    <citation type="submission" date="2021-05" db="EMBL/GenBank/DDBJ databases">
        <title>Energy efficiency and biological interactions define the core microbiome of deep oligotrophic groundwater.</title>
        <authorList>
            <person name="Mehrshad M."/>
            <person name="Lopez-Fernandez M."/>
            <person name="Bell E."/>
            <person name="Bernier-Latmani R."/>
            <person name="Bertilsson S."/>
            <person name="Dopson M."/>
        </authorList>
    </citation>
    <scope>NUCLEOTIDE SEQUENCE</scope>
    <source>
        <strain evidence="11">Modern_marine.mb.64</strain>
    </source>
</reference>
<dbReference type="InterPro" id="IPR045090">
    <property type="entry name" value="Pept_M3A_M3B"/>
</dbReference>
<comment type="caution">
    <text evidence="11">The sequence shown here is derived from an EMBL/GenBank/DDBJ whole genome shotgun (WGS) entry which is preliminary data.</text>
</comment>
<keyword evidence="4 9" id="KW-0378">Hydrolase</keyword>
<dbReference type="GO" id="GO:0006508">
    <property type="term" value="P:proteolysis"/>
    <property type="evidence" value="ECO:0007669"/>
    <property type="project" value="UniProtKB-KW"/>
</dbReference>
<evidence type="ECO:0000256" key="6">
    <source>
        <dbReference type="ARBA" id="ARBA00023049"/>
    </source>
</evidence>
<comment type="cofactor">
    <cofactor evidence="9">
        <name>Zn(2+)</name>
        <dbReference type="ChEBI" id="CHEBI:29105"/>
    </cofactor>
    <text evidence="9">Binds 1 zinc ion.</text>
</comment>
<dbReference type="Gene3D" id="1.10.1370.30">
    <property type="match status" value="1"/>
</dbReference>
<dbReference type="PANTHER" id="PTHR11804">
    <property type="entry name" value="PROTEASE M3 THIMET OLIGOPEPTIDASE-RELATED"/>
    <property type="match status" value="1"/>
</dbReference>
<comment type="similarity">
    <text evidence="9">Belongs to the peptidase M3 family.</text>
</comment>
<keyword evidence="5 9" id="KW-0862">Zinc</keyword>
<dbReference type="EMBL" id="JAHJDP010000023">
    <property type="protein sequence ID" value="MBU2690153.1"/>
    <property type="molecule type" value="Genomic_DNA"/>
</dbReference>
<dbReference type="InterPro" id="IPR001567">
    <property type="entry name" value="Pept_M3A_M3B_dom"/>
</dbReference>
<dbReference type="InterPro" id="IPR001548">
    <property type="entry name" value="Peptidase_M2"/>
</dbReference>
<gene>
    <name evidence="11" type="ORF">KJ970_04435</name>
</gene>
<accession>A0A948RSF1</accession>
<evidence type="ECO:0000256" key="4">
    <source>
        <dbReference type="ARBA" id="ARBA00022801"/>
    </source>
</evidence>
<proteinExistence type="inferred from homology"/>
<evidence type="ECO:0000256" key="9">
    <source>
        <dbReference type="RuleBase" id="RU003435"/>
    </source>
</evidence>
<dbReference type="GO" id="GO:0046872">
    <property type="term" value="F:metal ion binding"/>
    <property type="evidence" value="ECO:0007669"/>
    <property type="project" value="UniProtKB-UniRule"/>
</dbReference>
<evidence type="ECO:0000256" key="3">
    <source>
        <dbReference type="ARBA" id="ARBA00022729"/>
    </source>
</evidence>
<protein>
    <submittedName>
        <fullName evidence="11">M2 family metallopeptidase</fullName>
    </submittedName>
</protein>
<keyword evidence="8" id="KW-0325">Glycoprotein</keyword>
<evidence type="ECO:0000259" key="10">
    <source>
        <dbReference type="Pfam" id="PF01432"/>
    </source>
</evidence>
<evidence type="ECO:0000256" key="8">
    <source>
        <dbReference type="ARBA" id="ARBA00023180"/>
    </source>
</evidence>
<dbReference type="GO" id="GO:0004222">
    <property type="term" value="F:metalloendopeptidase activity"/>
    <property type="evidence" value="ECO:0007669"/>
    <property type="project" value="InterPro"/>
</dbReference>
<dbReference type="SUPFAM" id="SSF55486">
    <property type="entry name" value="Metalloproteases ('zincins'), catalytic domain"/>
    <property type="match status" value="1"/>
</dbReference>
<evidence type="ECO:0000256" key="2">
    <source>
        <dbReference type="ARBA" id="ARBA00022723"/>
    </source>
</evidence>
<dbReference type="GO" id="GO:0008241">
    <property type="term" value="F:peptidyl-dipeptidase activity"/>
    <property type="evidence" value="ECO:0007669"/>
    <property type="project" value="InterPro"/>
</dbReference>
<evidence type="ECO:0000256" key="7">
    <source>
        <dbReference type="ARBA" id="ARBA00023157"/>
    </source>
</evidence>
<evidence type="ECO:0000256" key="5">
    <source>
        <dbReference type="ARBA" id="ARBA00022833"/>
    </source>
</evidence>
<dbReference type="AlphaFoldDB" id="A0A948RSF1"/>
<feature type="domain" description="Peptidase M3A/M3B catalytic" evidence="10">
    <location>
        <begin position="286"/>
        <end position="533"/>
    </location>
</feature>
<keyword evidence="7" id="KW-1015">Disulfide bond</keyword>
<name>A0A948RSF1_UNCEI</name>
<keyword evidence="2 9" id="KW-0479">Metal-binding</keyword>
<dbReference type="Pfam" id="PF01432">
    <property type="entry name" value="Peptidase_M3"/>
    <property type="match status" value="1"/>
</dbReference>
<keyword evidence="6 9" id="KW-0482">Metalloprotease</keyword>
<organism evidence="11 12">
    <name type="scientific">Eiseniibacteriota bacterium</name>
    <dbReference type="NCBI Taxonomy" id="2212470"/>
    <lineage>
        <taxon>Bacteria</taxon>
        <taxon>Candidatus Eiseniibacteriota</taxon>
    </lineage>
</organism>
<sequence length="536" mass="62702">MSNIINEFQHFIDDCVGRIEPLYKEMCESYWQASLTGKEEDAAKAAAMETRFRKIFSNAGNLSRLKAWRDSGEITEPLLERQLILLINAHLENQMDAEMLQELVQKQRDIETAFSTHRPEVHGAKMTDNEIRRILKESTDSHERRRAWEGSKEVGAHVAAQILELAALRNKVARDLGFENYYVMALELQEQTEQEVMEICRTFEKLSDAPFRKLRREMDAKLAARFGIRPDEMRPWHYEDPFFQDAPALEDADLDPLFAGRNLEEITRDFYEGIGLPVGDILKRSDLYEREGKNQHAYCIDVDRNEDVRVLCNIKPSTRWMSTMLHEFGHAVYDKYLDMKLPFLLRTASHTFTTEAVAMLMGRLAQEESWLREVLRVPQEKLSKVAVAARKQLRTQMLVSTRWMLVMIHFERELYRGTGTDLNSLWWDLVEQFQVIRRPEKRDAPDWASKIHIACFPVYYHNYLWGEFMASQLRGWIDREILPKNNTSIAGHPAVGRYLKEKIFSPGTGLRWDELLRRSTGESLNPEYFVKQFVEV</sequence>
<keyword evidence="3" id="KW-0732">Signal</keyword>
<dbReference type="GO" id="GO:0006518">
    <property type="term" value="P:peptide metabolic process"/>
    <property type="evidence" value="ECO:0007669"/>
    <property type="project" value="TreeGrafter"/>
</dbReference>
<keyword evidence="1 9" id="KW-0645">Protease</keyword>
<dbReference type="Proteomes" id="UP000777784">
    <property type="component" value="Unassembled WGS sequence"/>
</dbReference>
<dbReference type="PANTHER" id="PTHR11804:SF84">
    <property type="entry name" value="SACCHAROLYSIN"/>
    <property type="match status" value="1"/>
</dbReference>
<evidence type="ECO:0000256" key="1">
    <source>
        <dbReference type="ARBA" id="ARBA00022670"/>
    </source>
</evidence>